<feature type="non-terminal residue" evidence="1">
    <location>
        <position position="357"/>
    </location>
</feature>
<evidence type="ECO:0000313" key="2">
    <source>
        <dbReference type="Proteomes" id="UP000789860"/>
    </source>
</evidence>
<gene>
    <name evidence="1" type="ORF">SCALOS_LOCUS3037</name>
</gene>
<organism evidence="1 2">
    <name type="scientific">Scutellospora calospora</name>
    <dbReference type="NCBI Taxonomy" id="85575"/>
    <lineage>
        <taxon>Eukaryota</taxon>
        <taxon>Fungi</taxon>
        <taxon>Fungi incertae sedis</taxon>
        <taxon>Mucoromycota</taxon>
        <taxon>Glomeromycotina</taxon>
        <taxon>Glomeromycetes</taxon>
        <taxon>Diversisporales</taxon>
        <taxon>Gigasporaceae</taxon>
        <taxon>Scutellospora</taxon>
    </lineage>
</organism>
<comment type="caution">
    <text evidence="1">The sequence shown here is derived from an EMBL/GenBank/DDBJ whole genome shotgun (WGS) entry which is preliminary data.</text>
</comment>
<keyword evidence="2" id="KW-1185">Reference proteome</keyword>
<sequence>MESEQPITSPMFTNSIMMEPSKKLNGITSIVRDPSRSSVAELRRLSSMSIKKDFSDLQIPTITENAEDVTGLKGRIRLQKTGERRNSRNWMDLQRKNIQAYEYLCHIGEAKEWIETCIAEEIDPIIMLEESLRNGIVLAKLAKSIEPSVVRKIFTSQKLQFRHSDNINFYFAAIQKVGLPRIFWFELTDLYEKKNIPKVIYCIHALRRGLTARIKNLIGKLEFTDEQIHITQRGLDASGIIMPSFANVGNVLAAELNEPPIMEMASTIEMYEPIVEKVSEEEKRAKFWVENQNSIVQCQAIARTYLARKHLLERRALHEYSLPFIVRLQSQIRGWLVRTEWNQRLNQMEKLERWAVK</sequence>
<name>A0ACA9KVN4_9GLOM</name>
<protein>
    <submittedName>
        <fullName evidence="1">8829_t:CDS:1</fullName>
    </submittedName>
</protein>
<dbReference type="EMBL" id="CAJVPM010003040">
    <property type="protein sequence ID" value="CAG8496100.1"/>
    <property type="molecule type" value="Genomic_DNA"/>
</dbReference>
<accession>A0ACA9KVN4</accession>
<evidence type="ECO:0000313" key="1">
    <source>
        <dbReference type="EMBL" id="CAG8496100.1"/>
    </source>
</evidence>
<dbReference type="Proteomes" id="UP000789860">
    <property type="component" value="Unassembled WGS sequence"/>
</dbReference>
<proteinExistence type="predicted"/>
<reference evidence="1" key="1">
    <citation type="submission" date="2021-06" db="EMBL/GenBank/DDBJ databases">
        <authorList>
            <person name="Kallberg Y."/>
            <person name="Tangrot J."/>
            <person name="Rosling A."/>
        </authorList>
    </citation>
    <scope>NUCLEOTIDE SEQUENCE</scope>
    <source>
        <strain evidence="1">AU212A</strain>
    </source>
</reference>